<keyword evidence="2" id="KW-0813">Transport</keyword>
<feature type="region of interest" description="Disordered" evidence="6">
    <location>
        <begin position="1"/>
        <end position="42"/>
    </location>
</feature>
<organism evidence="8">
    <name type="scientific">Notodromas monacha</name>
    <dbReference type="NCBI Taxonomy" id="399045"/>
    <lineage>
        <taxon>Eukaryota</taxon>
        <taxon>Metazoa</taxon>
        <taxon>Ecdysozoa</taxon>
        <taxon>Arthropoda</taxon>
        <taxon>Crustacea</taxon>
        <taxon>Oligostraca</taxon>
        <taxon>Ostracoda</taxon>
        <taxon>Podocopa</taxon>
        <taxon>Podocopida</taxon>
        <taxon>Cypridocopina</taxon>
        <taxon>Cypridoidea</taxon>
        <taxon>Cyprididae</taxon>
        <taxon>Notodromas</taxon>
    </lineage>
</organism>
<dbReference type="PANTHER" id="PTHR23506:SF26">
    <property type="entry name" value="MFS-TYPE TRANSPORTER SLC18B1"/>
    <property type="match status" value="1"/>
</dbReference>
<feature type="transmembrane region" description="Helical" evidence="7">
    <location>
        <begin position="212"/>
        <end position="239"/>
    </location>
</feature>
<name>A0A7R9BWA2_9CRUS</name>
<dbReference type="Gene3D" id="1.20.1250.20">
    <property type="entry name" value="MFS general substrate transporter like domains"/>
    <property type="match status" value="1"/>
</dbReference>
<feature type="transmembrane region" description="Helical" evidence="7">
    <location>
        <begin position="251"/>
        <end position="272"/>
    </location>
</feature>
<gene>
    <name evidence="8" type="ORF">NMOB1V02_LOCUS9248</name>
</gene>
<reference evidence="8" key="1">
    <citation type="submission" date="2020-11" db="EMBL/GenBank/DDBJ databases">
        <authorList>
            <person name="Tran Van P."/>
        </authorList>
    </citation>
    <scope>NUCLEOTIDE SEQUENCE</scope>
</reference>
<evidence type="ECO:0000313" key="9">
    <source>
        <dbReference type="Proteomes" id="UP000678499"/>
    </source>
</evidence>
<keyword evidence="3 7" id="KW-0812">Transmembrane</keyword>
<dbReference type="InterPro" id="IPR036259">
    <property type="entry name" value="MFS_trans_sf"/>
</dbReference>
<accession>A0A7R9BWA2</accession>
<dbReference type="EMBL" id="OA885056">
    <property type="protein sequence ID" value="CAD7281608.1"/>
    <property type="molecule type" value="Genomic_DNA"/>
</dbReference>
<feature type="transmembrane region" description="Helical" evidence="7">
    <location>
        <begin position="367"/>
        <end position="385"/>
    </location>
</feature>
<evidence type="ECO:0008006" key="10">
    <source>
        <dbReference type="Google" id="ProtNLM"/>
    </source>
</evidence>
<dbReference type="SUPFAM" id="SSF103473">
    <property type="entry name" value="MFS general substrate transporter"/>
    <property type="match status" value="1"/>
</dbReference>
<dbReference type="InterPro" id="IPR011701">
    <property type="entry name" value="MFS"/>
</dbReference>
<evidence type="ECO:0000256" key="6">
    <source>
        <dbReference type="SAM" id="MobiDB-lite"/>
    </source>
</evidence>
<feature type="transmembrane region" description="Helical" evidence="7">
    <location>
        <begin position="459"/>
        <end position="485"/>
    </location>
</feature>
<keyword evidence="4 7" id="KW-1133">Transmembrane helix</keyword>
<dbReference type="EMBL" id="CAJPEX010003019">
    <property type="protein sequence ID" value="CAG0921760.1"/>
    <property type="molecule type" value="Genomic_DNA"/>
</dbReference>
<keyword evidence="5 7" id="KW-0472">Membrane</keyword>
<comment type="subcellular location">
    <subcellularLocation>
        <location evidence="1">Membrane</location>
        <topology evidence="1">Multi-pass membrane protein</topology>
    </subcellularLocation>
</comment>
<feature type="transmembrane region" description="Helical" evidence="7">
    <location>
        <begin position="429"/>
        <end position="447"/>
    </location>
</feature>
<feature type="transmembrane region" description="Helical" evidence="7">
    <location>
        <begin position="278"/>
        <end position="300"/>
    </location>
</feature>
<dbReference type="PANTHER" id="PTHR23506">
    <property type="entry name" value="GH10249P"/>
    <property type="match status" value="1"/>
</dbReference>
<dbReference type="OrthoDB" id="446368at2759"/>
<evidence type="ECO:0000256" key="2">
    <source>
        <dbReference type="ARBA" id="ARBA00022448"/>
    </source>
</evidence>
<evidence type="ECO:0000256" key="7">
    <source>
        <dbReference type="SAM" id="Phobius"/>
    </source>
</evidence>
<feature type="transmembrane region" description="Helical" evidence="7">
    <location>
        <begin position="397"/>
        <end position="417"/>
    </location>
</feature>
<evidence type="ECO:0000256" key="5">
    <source>
        <dbReference type="ARBA" id="ARBA00023136"/>
    </source>
</evidence>
<dbReference type="InterPro" id="IPR050930">
    <property type="entry name" value="MFS_Vesicular_Transporter"/>
</dbReference>
<dbReference type="Proteomes" id="UP000678499">
    <property type="component" value="Unassembled WGS sequence"/>
</dbReference>
<sequence length="610" mass="66268">MSQWWSDPDLTSFGGGLRNPRRVTRQGGTQQRRDTARGNAAVWSNGLNHSSVKDASTEDMSTFKSGSRVNWPLVGTRPYKVKMGPSLTGFFLTIAVGAPANEGCSETQKNDSSESIGFWLLRHVQNVDIPFVPAIGPRIFLRDELGFILFTPVSGGQVLQTCPQVLQNMWTSLENFSARHWRQKCAEKFSRLVHKTLVPVTLSTDQLGNGTWFLIVSVIFQLAASIGFALVAICVLRILAENFQDDVKGTMVLVAVSLGTAYFVGPAVAAFMHASSGFMLPNAVLGLLTLTLGAFVWRVLKTVDTHTLAPSGGLWIIGLSCQTNGRAAALDPKIPIVMRNKLTFFLAHNSDDPFDVDPLFSSQLMTLDLYLVVISAVISFFQNNLEPHLRPMLTDHGNVGLFFLISAATFVCFGFFVKKLVDTTGSRNRVLICAFGLAVQAIGFILIGPAPMLAMNKTVWLSIAAVVLMGFGFAFSFIPTFALLFDIALPGTRTNSTAGGVERVTYATSIAVIWFVTFSIGDFFGAIVGGFTVDTFGFPAASVTAALVLISTSVILSALNFANWERRQSYENLEAAMATSGDKSEVTIKNIYQSTSADDFWVAAYTARQV</sequence>
<evidence type="ECO:0000256" key="4">
    <source>
        <dbReference type="ARBA" id="ARBA00022989"/>
    </source>
</evidence>
<dbReference type="GO" id="GO:0016020">
    <property type="term" value="C:membrane"/>
    <property type="evidence" value="ECO:0007669"/>
    <property type="project" value="UniProtKB-SubCell"/>
</dbReference>
<dbReference type="GO" id="GO:0022857">
    <property type="term" value="F:transmembrane transporter activity"/>
    <property type="evidence" value="ECO:0007669"/>
    <property type="project" value="InterPro"/>
</dbReference>
<proteinExistence type="predicted"/>
<dbReference type="AlphaFoldDB" id="A0A7R9BWA2"/>
<keyword evidence="9" id="KW-1185">Reference proteome</keyword>
<evidence type="ECO:0000313" key="8">
    <source>
        <dbReference type="EMBL" id="CAD7281608.1"/>
    </source>
</evidence>
<dbReference type="Pfam" id="PF07690">
    <property type="entry name" value="MFS_1"/>
    <property type="match status" value="1"/>
</dbReference>
<protein>
    <recommendedName>
        <fullName evidence="10">Major facilitator superfamily (MFS) profile domain-containing protein</fullName>
    </recommendedName>
</protein>
<evidence type="ECO:0000256" key="1">
    <source>
        <dbReference type="ARBA" id="ARBA00004141"/>
    </source>
</evidence>
<evidence type="ECO:0000256" key="3">
    <source>
        <dbReference type="ARBA" id="ARBA00022692"/>
    </source>
</evidence>
<feature type="transmembrane region" description="Helical" evidence="7">
    <location>
        <begin position="506"/>
        <end position="528"/>
    </location>
</feature>
<feature type="transmembrane region" description="Helical" evidence="7">
    <location>
        <begin position="540"/>
        <end position="562"/>
    </location>
</feature>